<dbReference type="AlphaFoldDB" id="A0A2X0QV82"/>
<feature type="transmembrane region" description="Helical" evidence="6">
    <location>
        <begin position="21"/>
        <end position="40"/>
    </location>
</feature>
<evidence type="ECO:0000256" key="1">
    <source>
        <dbReference type="ARBA" id="ARBA00004651"/>
    </source>
</evidence>
<keyword evidence="2" id="KW-1003">Cell membrane</keyword>
<dbReference type="EMBL" id="LS423452">
    <property type="protein sequence ID" value="SPS05498.1"/>
    <property type="molecule type" value="Genomic_DNA"/>
</dbReference>
<evidence type="ECO:0000256" key="5">
    <source>
        <dbReference type="ARBA" id="ARBA00023136"/>
    </source>
</evidence>
<keyword evidence="5 6" id="KW-0472">Membrane</keyword>
<proteinExistence type="predicted"/>
<name>A0A2X0QV82_9PROT</name>
<dbReference type="InterPro" id="IPR005538">
    <property type="entry name" value="LrgA/CidA"/>
</dbReference>
<keyword evidence="4 6" id="KW-1133">Transmembrane helix</keyword>
<dbReference type="PANTHER" id="PTHR33931:SF2">
    <property type="entry name" value="HOLIN-LIKE PROTEIN CIDA"/>
    <property type="match status" value="1"/>
</dbReference>
<sequence>MINGFLQLLIFQAIGELMSKFLVPLIPGPVAGLVLLLIFLKWRGAVPQKIDLVGGAILQHLGLLFIPASVGVVMFLPLLQEHLMAVSMALILSVMSTIWVTAIVLKFFDANRQGDEHAS</sequence>
<dbReference type="PANTHER" id="PTHR33931">
    <property type="entry name" value="HOLIN-LIKE PROTEIN CIDA-RELATED"/>
    <property type="match status" value="1"/>
</dbReference>
<accession>A0A2X0QV82</accession>
<evidence type="ECO:0000313" key="7">
    <source>
        <dbReference type="EMBL" id="SPS05498.1"/>
    </source>
</evidence>
<keyword evidence="3 6" id="KW-0812">Transmembrane</keyword>
<protein>
    <submittedName>
        <fullName evidence="7">LrgA family protein</fullName>
    </submittedName>
</protein>
<comment type="subcellular location">
    <subcellularLocation>
        <location evidence="1">Cell membrane</location>
        <topology evidence="1">Multi-pass membrane protein</topology>
    </subcellularLocation>
</comment>
<evidence type="ECO:0000256" key="4">
    <source>
        <dbReference type="ARBA" id="ARBA00022989"/>
    </source>
</evidence>
<reference evidence="7" key="1">
    <citation type="submission" date="2018-05" db="EMBL/GenBank/DDBJ databases">
        <authorList>
            <person name="Lanie J.A."/>
            <person name="Ng W.-L."/>
            <person name="Kazmierczak K.M."/>
            <person name="Andrzejewski T.M."/>
            <person name="Davidsen T.M."/>
            <person name="Wayne K.J."/>
            <person name="Tettelin H."/>
            <person name="Glass J.I."/>
            <person name="Rusch D."/>
            <person name="Podicherti R."/>
            <person name="Tsui H.-C.T."/>
            <person name="Winkler M.E."/>
        </authorList>
    </citation>
    <scope>NUCLEOTIDE SEQUENCE</scope>
    <source>
        <strain evidence="7">KNB</strain>
    </source>
</reference>
<feature type="transmembrane region" description="Helical" evidence="6">
    <location>
        <begin position="52"/>
        <end position="76"/>
    </location>
</feature>
<evidence type="ECO:0000256" key="6">
    <source>
        <dbReference type="SAM" id="Phobius"/>
    </source>
</evidence>
<dbReference type="GO" id="GO:0005886">
    <property type="term" value="C:plasma membrane"/>
    <property type="evidence" value="ECO:0007669"/>
    <property type="project" value="UniProtKB-SubCell"/>
</dbReference>
<evidence type="ECO:0000256" key="2">
    <source>
        <dbReference type="ARBA" id="ARBA00022475"/>
    </source>
</evidence>
<gene>
    <name evidence="7" type="ORF">NITFAB_1088</name>
</gene>
<organism evidence="7">
    <name type="scientific">Candidatus Nitrotoga fabula</name>
    <dbReference type="NCBI Taxonomy" id="2182327"/>
    <lineage>
        <taxon>Bacteria</taxon>
        <taxon>Pseudomonadati</taxon>
        <taxon>Pseudomonadota</taxon>
        <taxon>Betaproteobacteria</taxon>
        <taxon>Nitrosomonadales</taxon>
        <taxon>Gallionellaceae</taxon>
        <taxon>Candidatus Nitrotoga</taxon>
    </lineage>
</organism>
<dbReference type="Pfam" id="PF03788">
    <property type="entry name" value="LrgA"/>
    <property type="match status" value="1"/>
</dbReference>
<evidence type="ECO:0000256" key="3">
    <source>
        <dbReference type="ARBA" id="ARBA00022692"/>
    </source>
</evidence>
<feature type="transmembrane region" description="Helical" evidence="6">
    <location>
        <begin position="82"/>
        <end position="105"/>
    </location>
</feature>